<name>A0A7J0BT78_9BACT</name>
<evidence type="ECO:0000313" key="2">
    <source>
        <dbReference type="Proteomes" id="UP000503820"/>
    </source>
</evidence>
<keyword evidence="2" id="KW-1185">Reference proteome</keyword>
<proteinExistence type="predicted"/>
<accession>A0A7J0BT78</accession>
<dbReference type="RefSeq" id="WP_174409013.1">
    <property type="nucleotide sequence ID" value="NZ_BLVP01000005.1"/>
</dbReference>
<comment type="caution">
    <text evidence="1">The sequence shown here is derived from an EMBL/GenBank/DDBJ whole genome shotgun (WGS) entry which is preliminary data.</text>
</comment>
<reference evidence="1 2" key="1">
    <citation type="submission" date="2020-05" db="EMBL/GenBank/DDBJ databases">
        <title>Draft genome sequence of Desulfovibrio psychrotolerans JS1T.</title>
        <authorList>
            <person name="Ueno A."/>
            <person name="Tamazawa S."/>
            <person name="Tamamura S."/>
            <person name="Murakami T."/>
            <person name="Kiyama T."/>
            <person name="Inomata H."/>
            <person name="Amano Y."/>
            <person name="Miyakawa K."/>
            <person name="Tamaki H."/>
            <person name="Naganuma T."/>
            <person name="Kaneko K."/>
        </authorList>
    </citation>
    <scope>NUCLEOTIDE SEQUENCE [LARGE SCALE GENOMIC DNA]</scope>
    <source>
        <strain evidence="1 2">JS1</strain>
    </source>
</reference>
<dbReference type="Proteomes" id="UP000503820">
    <property type="component" value="Unassembled WGS sequence"/>
</dbReference>
<sequence length="262" mass="30431">MSRRWIEANRNEFTRDVMRDFCMATKVLEEQFARFEETGAVSFATMSDLLGTMMNKGLLWRLKDTAHHLFRTGQDDHVTAKMLDWALGYIFHECIKLKEDAYQQQHYAPILRTLQQHEGYAEVRGLGDPLSEVLTQTRQSIEREVRRIEFILEQCRELICIYYARHGGNRLLARLLFDRNELVRAVFGPRYEALISSVYEDVPERMYILAAEGLMECGRPEEAHRAATEGVRLNPACTRAKRCLADAEAMLLTNSPRRVQNI</sequence>
<gene>
    <name evidence="1" type="ORF">DSM19430T_10190</name>
</gene>
<evidence type="ECO:0000313" key="1">
    <source>
        <dbReference type="EMBL" id="GFM36335.1"/>
    </source>
</evidence>
<organism evidence="1 2">
    <name type="scientific">Desulfovibrio psychrotolerans</name>
    <dbReference type="NCBI Taxonomy" id="415242"/>
    <lineage>
        <taxon>Bacteria</taxon>
        <taxon>Pseudomonadati</taxon>
        <taxon>Thermodesulfobacteriota</taxon>
        <taxon>Desulfovibrionia</taxon>
        <taxon>Desulfovibrionales</taxon>
        <taxon>Desulfovibrionaceae</taxon>
        <taxon>Desulfovibrio</taxon>
    </lineage>
</organism>
<dbReference type="AlphaFoldDB" id="A0A7J0BT78"/>
<protein>
    <submittedName>
        <fullName evidence="1">Uncharacterized protein</fullName>
    </submittedName>
</protein>
<dbReference type="EMBL" id="BLVP01000005">
    <property type="protein sequence ID" value="GFM36335.1"/>
    <property type="molecule type" value="Genomic_DNA"/>
</dbReference>